<accession>A0A022VRC1</accession>
<dbReference type="AlphaFoldDB" id="A0A022VRC1"/>
<dbReference type="EMBL" id="KK207929">
    <property type="protein sequence ID" value="EZF48293.1"/>
    <property type="molecule type" value="Genomic_DNA"/>
</dbReference>
<gene>
    <name evidence="1" type="ORF">H103_07949</name>
</gene>
<sequence length="50" mass="5291">MAVPGDPAFRSLGAGSAIVRRCKAVRGTPVASVQQQQQWESLRLGINLAV</sequence>
<dbReference type="HOGENOM" id="CLU_3126093_0_0_1"/>
<reference evidence="1" key="1">
    <citation type="submission" date="2014-02" db="EMBL/GenBank/DDBJ databases">
        <title>The Genome Sequence of Trichophyton rubrum (morphotype fischeri) CBS 288.86.</title>
        <authorList>
            <consortium name="The Broad Institute Genomics Platform"/>
            <person name="Cuomo C.A."/>
            <person name="White T.C."/>
            <person name="Graser Y."/>
            <person name="Martinez-Rossi N."/>
            <person name="Heitman J."/>
            <person name="Young S.K."/>
            <person name="Zeng Q."/>
            <person name="Gargeya S."/>
            <person name="Abouelleil A."/>
            <person name="Alvarado L."/>
            <person name="Chapman S.B."/>
            <person name="Gainer-Dewar J."/>
            <person name="Goldberg J."/>
            <person name="Griggs A."/>
            <person name="Gujja S."/>
            <person name="Hansen M."/>
            <person name="Howarth C."/>
            <person name="Imamovic A."/>
            <person name="Larimer J."/>
            <person name="Martinez D."/>
            <person name="Murphy C."/>
            <person name="Pearson M.D."/>
            <person name="Persinoti G."/>
            <person name="Poon T."/>
            <person name="Priest M."/>
            <person name="Roberts A.D."/>
            <person name="Saif S."/>
            <person name="Shea T.D."/>
            <person name="Sykes S.N."/>
            <person name="Wortman J."/>
            <person name="Nusbaum C."/>
            <person name="Birren B."/>
        </authorList>
    </citation>
    <scope>NUCLEOTIDE SEQUENCE [LARGE SCALE GENOMIC DNA]</scope>
    <source>
        <strain evidence="1">CBS 288.86</strain>
    </source>
</reference>
<protein>
    <submittedName>
        <fullName evidence="1">Uncharacterized protein</fullName>
    </submittedName>
</protein>
<evidence type="ECO:0000313" key="1">
    <source>
        <dbReference type="EMBL" id="EZF48293.1"/>
    </source>
</evidence>
<organism evidence="1">
    <name type="scientific">Trichophyton rubrum CBS 288.86</name>
    <dbReference type="NCBI Taxonomy" id="1215330"/>
    <lineage>
        <taxon>Eukaryota</taxon>
        <taxon>Fungi</taxon>
        <taxon>Dikarya</taxon>
        <taxon>Ascomycota</taxon>
        <taxon>Pezizomycotina</taxon>
        <taxon>Eurotiomycetes</taxon>
        <taxon>Eurotiomycetidae</taxon>
        <taxon>Onygenales</taxon>
        <taxon>Arthrodermataceae</taxon>
        <taxon>Trichophyton</taxon>
    </lineage>
</organism>
<name>A0A022VRC1_TRIRU</name>
<proteinExistence type="predicted"/>
<dbReference type="Proteomes" id="UP000023758">
    <property type="component" value="Unassembled WGS sequence"/>
</dbReference>